<gene>
    <name evidence="1" type="ORF">EDD29_0383</name>
</gene>
<accession>A0A3N1CQ95</accession>
<evidence type="ECO:0000313" key="2">
    <source>
        <dbReference type="Proteomes" id="UP000272400"/>
    </source>
</evidence>
<dbReference type="Pfam" id="PF10936">
    <property type="entry name" value="DUF2617"/>
    <property type="match status" value="1"/>
</dbReference>
<dbReference type="InterPro" id="IPR024486">
    <property type="entry name" value="DUF2617"/>
</dbReference>
<proteinExistence type="predicted"/>
<dbReference type="EMBL" id="RJKE01000001">
    <property type="protein sequence ID" value="ROO82898.1"/>
    <property type="molecule type" value="Genomic_DNA"/>
</dbReference>
<reference evidence="1 2" key="1">
    <citation type="submission" date="2018-11" db="EMBL/GenBank/DDBJ databases">
        <title>Sequencing the genomes of 1000 actinobacteria strains.</title>
        <authorList>
            <person name="Klenk H.-P."/>
        </authorList>
    </citation>
    <scope>NUCLEOTIDE SEQUENCE [LARGE SCALE GENOMIC DNA]</scope>
    <source>
        <strain evidence="1 2">DSM 44254</strain>
    </source>
</reference>
<comment type="caution">
    <text evidence="1">The sequence shown here is derived from an EMBL/GenBank/DDBJ whole genome shotgun (WGS) entry which is preliminary data.</text>
</comment>
<sequence length="167" mass="17714">MDGAVPGLLEVPYRDTSARALVFALDEPRHDALAVSAVVVDGLTVELRLLGASHQVVAGPVLETVACLPGREQGLPPHAEAGLDGWRYAFTSRTLDVPDFPAALAEVTARLDRPDALSGVFPGDPGALTGIIVDPCEAGITWRTWHTYPEAAQIVETASRLVRREAA</sequence>
<organism evidence="1 2">
    <name type="scientific">Actinocorallia herbida</name>
    <dbReference type="NCBI Taxonomy" id="58109"/>
    <lineage>
        <taxon>Bacteria</taxon>
        <taxon>Bacillati</taxon>
        <taxon>Actinomycetota</taxon>
        <taxon>Actinomycetes</taxon>
        <taxon>Streptosporangiales</taxon>
        <taxon>Thermomonosporaceae</taxon>
        <taxon>Actinocorallia</taxon>
    </lineage>
</organism>
<evidence type="ECO:0000313" key="1">
    <source>
        <dbReference type="EMBL" id="ROO82898.1"/>
    </source>
</evidence>
<keyword evidence="2" id="KW-1185">Reference proteome</keyword>
<dbReference type="Proteomes" id="UP000272400">
    <property type="component" value="Unassembled WGS sequence"/>
</dbReference>
<protein>
    <submittedName>
        <fullName evidence="1">Uncharacterized protein DUF2617</fullName>
    </submittedName>
</protein>
<name>A0A3N1CQ95_9ACTN</name>
<dbReference type="RefSeq" id="WP_246052456.1">
    <property type="nucleotide sequence ID" value="NZ_RJKE01000001.1"/>
</dbReference>
<dbReference type="AlphaFoldDB" id="A0A3N1CQ95"/>